<dbReference type="EMBL" id="JAHRIP010083448">
    <property type="protein sequence ID" value="MEQ2313217.1"/>
    <property type="molecule type" value="Genomic_DNA"/>
</dbReference>
<evidence type="ECO:0000256" key="1">
    <source>
        <dbReference type="SAM" id="MobiDB-lite"/>
    </source>
</evidence>
<name>A0ABV1A563_9TELE</name>
<organism evidence="2 3">
    <name type="scientific">Ameca splendens</name>
    <dbReference type="NCBI Taxonomy" id="208324"/>
    <lineage>
        <taxon>Eukaryota</taxon>
        <taxon>Metazoa</taxon>
        <taxon>Chordata</taxon>
        <taxon>Craniata</taxon>
        <taxon>Vertebrata</taxon>
        <taxon>Euteleostomi</taxon>
        <taxon>Actinopterygii</taxon>
        <taxon>Neopterygii</taxon>
        <taxon>Teleostei</taxon>
        <taxon>Neoteleostei</taxon>
        <taxon>Acanthomorphata</taxon>
        <taxon>Ovalentaria</taxon>
        <taxon>Atherinomorphae</taxon>
        <taxon>Cyprinodontiformes</taxon>
        <taxon>Goodeidae</taxon>
        <taxon>Ameca</taxon>
    </lineage>
</organism>
<evidence type="ECO:0000313" key="2">
    <source>
        <dbReference type="EMBL" id="MEQ2313217.1"/>
    </source>
</evidence>
<feature type="compositionally biased region" description="Polar residues" evidence="1">
    <location>
        <begin position="68"/>
        <end position="82"/>
    </location>
</feature>
<dbReference type="Proteomes" id="UP001469553">
    <property type="component" value="Unassembled WGS sequence"/>
</dbReference>
<reference evidence="2 3" key="1">
    <citation type="submission" date="2021-06" db="EMBL/GenBank/DDBJ databases">
        <authorList>
            <person name="Palmer J.M."/>
        </authorList>
    </citation>
    <scope>NUCLEOTIDE SEQUENCE [LARGE SCALE GENOMIC DNA]</scope>
    <source>
        <strain evidence="2 3">AS_MEX2019</strain>
        <tissue evidence="2">Muscle</tissue>
    </source>
</reference>
<feature type="region of interest" description="Disordered" evidence="1">
    <location>
        <begin position="68"/>
        <end position="108"/>
    </location>
</feature>
<accession>A0ABV1A563</accession>
<keyword evidence="3" id="KW-1185">Reference proteome</keyword>
<proteinExistence type="predicted"/>
<feature type="compositionally biased region" description="Low complexity" evidence="1">
    <location>
        <begin position="83"/>
        <end position="102"/>
    </location>
</feature>
<gene>
    <name evidence="2" type="ORF">AMECASPLE_039392</name>
</gene>
<sequence>MHLIFSFKGFIEKVASGRRFGLVVFNDLSNVPPLCLLKPSPHLGSLVDKRCPQYFKSLKNAYLSSSALSRTGSQRQQTQHRCQTSLSPDTSSSSSGGSPRRSQASRET</sequence>
<protein>
    <submittedName>
        <fullName evidence="2">Uncharacterized protein</fullName>
    </submittedName>
</protein>
<evidence type="ECO:0000313" key="3">
    <source>
        <dbReference type="Proteomes" id="UP001469553"/>
    </source>
</evidence>
<comment type="caution">
    <text evidence="2">The sequence shown here is derived from an EMBL/GenBank/DDBJ whole genome shotgun (WGS) entry which is preliminary data.</text>
</comment>